<reference evidence="2" key="3">
    <citation type="submission" date="2021-05" db="UniProtKB">
        <authorList>
            <consortium name="EnsemblPlants"/>
        </authorList>
    </citation>
    <scope>IDENTIFICATION</scope>
    <source>
        <strain evidence="2">cv. B73</strain>
    </source>
</reference>
<protein>
    <submittedName>
        <fullName evidence="2">Uncharacterized protein</fullName>
    </submittedName>
</protein>
<reference evidence="2" key="2">
    <citation type="submission" date="2019-07" db="EMBL/GenBank/DDBJ databases">
        <authorList>
            <person name="Seetharam A."/>
            <person name="Woodhouse M."/>
            <person name="Cannon E."/>
        </authorList>
    </citation>
    <scope>NUCLEOTIDE SEQUENCE [LARGE SCALE GENOMIC DNA]</scope>
    <source>
        <strain evidence="2">cv. B73</strain>
    </source>
</reference>
<feature type="region of interest" description="Disordered" evidence="1">
    <location>
        <begin position="157"/>
        <end position="181"/>
    </location>
</feature>
<feature type="compositionally biased region" description="Basic residues" evidence="1">
    <location>
        <begin position="158"/>
        <end position="173"/>
    </location>
</feature>
<dbReference type="Gramene" id="Zm00001eb023410_T001">
    <property type="protein sequence ID" value="Zm00001eb023410_P001"/>
    <property type="gene ID" value="Zm00001eb023410"/>
</dbReference>
<name>A0A804LN92_MAIZE</name>
<dbReference type="AlphaFoldDB" id="A0A804LN92"/>
<evidence type="ECO:0000313" key="2">
    <source>
        <dbReference type="EnsemblPlants" id="Zm00001eb023410_P001"/>
    </source>
</evidence>
<organism evidence="2 3">
    <name type="scientific">Zea mays</name>
    <name type="common">Maize</name>
    <dbReference type="NCBI Taxonomy" id="4577"/>
    <lineage>
        <taxon>Eukaryota</taxon>
        <taxon>Viridiplantae</taxon>
        <taxon>Streptophyta</taxon>
        <taxon>Embryophyta</taxon>
        <taxon>Tracheophyta</taxon>
        <taxon>Spermatophyta</taxon>
        <taxon>Magnoliopsida</taxon>
        <taxon>Liliopsida</taxon>
        <taxon>Poales</taxon>
        <taxon>Poaceae</taxon>
        <taxon>PACMAD clade</taxon>
        <taxon>Panicoideae</taxon>
        <taxon>Andropogonodae</taxon>
        <taxon>Andropogoneae</taxon>
        <taxon>Tripsacinae</taxon>
        <taxon>Zea</taxon>
    </lineage>
</organism>
<dbReference type="EnsemblPlants" id="Zm00001eb023410_T001">
    <property type="protein sequence ID" value="Zm00001eb023410_P001"/>
    <property type="gene ID" value="Zm00001eb023410"/>
</dbReference>
<dbReference type="Proteomes" id="UP000007305">
    <property type="component" value="Chromosome 1"/>
</dbReference>
<keyword evidence="3" id="KW-1185">Reference proteome</keyword>
<evidence type="ECO:0000313" key="3">
    <source>
        <dbReference type="Proteomes" id="UP000007305"/>
    </source>
</evidence>
<reference evidence="3" key="1">
    <citation type="submission" date="2015-12" db="EMBL/GenBank/DDBJ databases">
        <title>Update maize B73 reference genome by single molecule sequencing technologies.</title>
        <authorList>
            <consortium name="Maize Genome Sequencing Project"/>
            <person name="Ware D."/>
        </authorList>
    </citation>
    <scope>NUCLEOTIDE SEQUENCE [LARGE SCALE GENOMIC DNA]</scope>
    <source>
        <strain evidence="3">cv. B73</strain>
    </source>
</reference>
<sequence length="181" mass="20433">MWREDERVVAHGRPKRSRRAWLAAAIYRAPNARGEAPWCHRALLGEACCMNFRRRLSRDNDGTAEWRAKRARAAARMLVMGENSSKAQRRRKAKNGAAARNRQRLACCAFCRTAGGHHGEQRGRFNSATTPAVMGEQRRGTDLGLLLFSREKIWASGRRGRAARRAGRNRGRHGRDSTADL</sequence>
<evidence type="ECO:0000256" key="1">
    <source>
        <dbReference type="SAM" id="MobiDB-lite"/>
    </source>
</evidence>
<accession>A0A804LN92</accession>
<dbReference type="InParanoid" id="A0A804LN92"/>
<proteinExistence type="predicted"/>